<keyword evidence="4" id="KW-1185">Reference proteome</keyword>
<dbReference type="Proteomes" id="UP000460272">
    <property type="component" value="Unassembled WGS sequence"/>
</dbReference>
<evidence type="ECO:0000313" key="4">
    <source>
        <dbReference type="Proteomes" id="UP000460272"/>
    </source>
</evidence>
<dbReference type="AlphaFoldDB" id="A0A6P2BMW9"/>
<comment type="caution">
    <text evidence="3">The sequence shown here is derived from an EMBL/GenBank/DDBJ whole genome shotgun (WGS) entry which is preliminary data.</text>
</comment>
<reference evidence="3 4" key="1">
    <citation type="submission" date="2018-11" db="EMBL/GenBank/DDBJ databases">
        <title>Trebonia kvetii gen.nov., sp.nov., a novel acidophilic actinobacterium, and proposal of the new actinobacterial family Treboniaceae fam. nov.</title>
        <authorList>
            <person name="Rapoport D."/>
            <person name="Sagova-Mareckova M."/>
            <person name="Sedlacek I."/>
            <person name="Provaznik J."/>
            <person name="Kralova S."/>
            <person name="Pavlinic D."/>
            <person name="Benes V."/>
            <person name="Kopecky J."/>
        </authorList>
    </citation>
    <scope>NUCLEOTIDE SEQUENCE [LARGE SCALE GENOMIC DNA]</scope>
    <source>
        <strain evidence="3 4">15Tr583</strain>
    </source>
</reference>
<name>A0A6P2BMW9_9ACTN</name>
<proteinExistence type="predicted"/>
<dbReference type="InterPro" id="IPR025164">
    <property type="entry name" value="Toastrack_DUF4097"/>
</dbReference>
<dbReference type="OrthoDB" id="3252095at2"/>
<feature type="region of interest" description="Disordered" evidence="1">
    <location>
        <begin position="1"/>
        <end position="63"/>
    </location>
</feature>
<feature type="compositionally biased region" description="Basic residues" evidence="1">
    <location>
        <begin position="1"/>
        <end position="11"/>
    </location>
</feature>
<evidence type="ECO:0000256" key="1">
    <source>
        <dbReference type="SAM" id="MobiDB-lite"/>
    </source>
</evidence>
<feature type="compositionally biased region" description="Basic and acidic residues" evidence="1">
    <location>
        <begin position="26"/>
        <end position="36"/>
    </location>
</feature>
<gene>
    <name evidence="3" type="ORF">EAS64_37025</name>
</gene>
<accession>A0A6P2BMW9</accession>
<dbReference type="Pfam" id="PF13349">
    <property type="entry name" value="DUF4097"/>
    <property type="match status" value="1"/>
</dbReference>
<organism evidence="3 4">
    <name type="scientific">Trebonia kvetii</name>
    <dbReference type="NCBI Taxonomy" id="2480626"/>
    <lineage>
        <taxon>Bacteria</taxon>
        <taxon>Bacillati</taxon>
        <taxon>Actinomycetota</taxon>
        <taxon>Actinomycetes</taxon>
        <taxon>Streptosporangiales</taxon>
        <taxon>Treboniaceae</taxon>
        <taxon>Trebonia</taxon>
    </lineage>
</organism>
<feature type="domain" description="DUF4097" evidence="2">
    <location>
        <begin position="95"/>
        <end position="346"/>
    </location>
</feature>
<feature type="compositionally biased region" description="Basic residues" evidence="1">
    <location>
        <begin position="45"/>
        <end position="54"/>
    </location>
</feature>
<evidence type="ECO:0000259" key="2">
    <source>
        <dbReference type="Pfam" id="PF13349"/>
    </source>
</evidence>
<sequence length="356" mass="37966">MDRQGRRRRAWQRGLARRAPCSHPAVRPDRRPELHRLGPLTPAHRAYRRQSKPSRAKEPDVSLSNFNTPSPIAVALDLYVADVRLVVSDRADTIVDVRPGDPDKSADVKAAENTRVEYDEATRTLSIVSRKPRSRFVNFSSKRPESIDVIIRLPSDSDVRGEADLGDFVADGVLGAVAFKTGLGAVHLDGTGPLNLRNGLGQVSVADVRGSAEVHAGSGDIRIRAVDGTAQVSNGNGKVRVGVVTGPATVKVSNGSVTVDHALSDITAENSNGEVRIGEVVRGTVSATTKNGSVEVGVREGSAAWLELNTGVGRVYNELPGSAAPEAGEQVERVKIHASTKLGDVTIRRAPRLDES</sequence>
<protein>
    <recommendedName>
        <fullName evidence="2">DUF4097 domain-containing protein</fullName>
    </recommendedName>
</protein>
<evidence type="ECO:0000313" key="3">
    <source>
        <dbReference type="EMBL" id="TVZ00258.1"/>
    </source>
</evidence>
<dbReference type="EMBL" id="RPFW01000009">
    <property type="protein sequence ID" value="TVZ00258.1"/>
    <property type="molecule type" value="Genomic_DNA"/>
</dbReference>